<sequence length="110" mass="11616">MKGLIAVAALAVLAGCAQLGFSGGAAPATGWTTWTCDSEAKVLWRYTDAAHQEVDVRLGGAEQVYHLKQEPGASGSLYSDDMLAFHVKGEEGLVYWVATNDLIGRGCKAD</sequence>
<dbReference type="PATRIC" id="fig|294.124.peg.4775"/>
<feature type="domain" description="C-type lysozyme inhibitor" evidence="6">
    <location>
        <begin position="34"/>
        <end position="101"/>
    </location>
</feature>
<keyword evidence="1 5" id="KW-0732">Signal</keyword>
<dbReference type="PROSITE" id="PS51257">
    <property type="entry name" value="PROKAR_LIPOPROTEIN"/>
    <property type="match status" value="1"/>
</dbReference>
<dbReference type="SUPFAM" id="SSF141488">
    <property type="entry name" value="YdhA-like"/>
    <property type="match status" value="1"/>
</dbReference>
<evidence type="ECO:0000256" key="2">
    <source>
        <dbReference type="ARBA" id="ARBA00023136"/>
    </source>
</evidence>
<feature type="chain" id="PRO_5002218004" evidence="5">
    <location>
        <begin position="20"/>
        <end position="110"/>
    </location>
</feature>
<keyword evidence="4 7" id="KW-0449">Lipoprotein</keyword>
<evidence type="ECO:0000313" key="8">
    <source>
        <dbReference type="Proteomes" id="UP000032101"/>
    </source>
</evidence>
<name>A0A0D0P421_PSEFL</name>
<dbReference type="RefSeq" id="WP_042732124.1">
    <property type="nucleotide sequence ID" value="NZ_JXNZ01000294.1"/>
</dbReference>
<dbReference type="OrthoDB" id="6980573at2"/>
<dbReference type="InterPro" id="IPR018660">
    <property type="entry name" value="MliC"/>
</dbReference>
<keyword evidence="2" id="KW-0472">Membrane</keyword>
<reference evidence="7 8" key="1">
    <citation type="submission" date="2015-01" db="EMBL/GenBank/DDBJ databases">
        <title>Draft Genome Sequence of the Biocontrol and Plant Growth-Promoting Rhizobacteria (PGPR) Pseudomonas fluorescens UM270.</title>
        <authorList>
            <person name="Hernandez-Salmeron J.E."/>
            <person name="Santoyo G."/>
            <person name="Moreno-Hagelsieb G."/>
            <person name="Hernandez-Leon R."/>
        </authorList>
    </citation>
    <scope>NUCLEOTIDE SEQUENCE [LARGE SCALE GENOMIC DNA]</scope>
    <source>
        <strain evidence="7 8">UM270</strain>
    </source>
</reference>
<protein>
    <submittedName>
        <fullName evidence="7">Lipoprotein</fullName>
    </submittedName>
</protein>
<dbReference type="Pfam" id="PF09864">
    <property type="entry name" value="MliC"/>
    <property type="match status" value="1"/>
</dbReference>
<evidence type="ECO:0000256" key="1">
    <source>
        <dbReference type="ARBA" id="ARBA00022729"/>
    </source>
</evidence>
<evidence type="ECO:0000313" key="7">
    <source>
        <dbReference type="EMBL" id="KIQ57004.1"/>
    </source>
</evidence>
<dbReference type="Gene3D" id="2.40.128.200">
    <property type="match status" value="1"/>
</dbReference>
<evidence type="ECO:0000259" key="6">
    <source>
        <dbReference type="Pfam" id="PF09864"/>
    </source>
</evidence>
<proteinExistence type="predicted"/>
<dbReference type="InterPro" id="IPR036328">
    <property type="entry name" value="MliC_sf"/>
</dbReference>
<evidence type="ECO:0000256" key="5">
    <source>
        <dbReference type="SAM" id="SignalP"/>
    </source>
</evidence>
<comment type="caution">
    <text evidence="7">The sequence shown here is derived from an EMBL/GenBank/DDBJ whole genome shotgun (WGS) entry which is preliminary data.</text>
</comment>
<dbReference type="AlphaFoldDB" id="A0A0D0P421"/>
<accession>A0A0D0P421</accession>
<dbReference type="EMBL" id="JXNZ01000294">
    <property type="protein sequence ID" value="KIQ57004.1"/>
    <property type="molecule type" value="Genomic_DNA"/>
</dbReference>
<organism evidence="7 8">
    <name type="scientific">Pseudomonas fluorescens</name>
    <dbReference type="NCBI Taxonomy" id="294"/>
    <lineage>
        <taxon>Bacteria</taxon>
        <taxon>Pseudomonadati</taxon>
        <taxon>Pseudomonadota</taxon>
        <taxon>Gammaproteobacteria</taxon>
        <taxon>Pseudomonadales</taxon>
        <taxon>Pseudomonadaceae</taxon>
        <taxon>Pseudomonas</taxon>
    </lineage>
</organism>
<keyword evidence="3" id="KW-0564">Palmitate</keyword>
<dbReference type="Proteomes" id="UP000032101">
    <property type="component" value="Unassembled WGS sequence"/>
</dbReference>
<evidence type="ECO:0000256" key="3">
    <source>
        <dbReference type="ARBA" id="ARBA00023139"/>
    </source>
</evidence>
<gene>
    <name evidence="7" type="ORF">RL74_23130</name>
</gene>
<feature type="signal peptide" evidence="5">
    <location>
        <begin position="1"/>
        <end position="19"/>
    </location>
</feature>
<evidence type="ECO:0000256" key="4">
    <source>
        <dbReference type="ARBA" id="ARBA00023288"/>
    </source>
</evidence>